<dbReference type="RefSeq" id="WP_075058423.1">
    <property type="nucleotide sequence ID" value="NZ_CP012357.1"/>
</dbReference>
<name>A0A0K1W2M5_9MOLU</name>
<proteinExistence type="predicted"/>
<dbReference type="STRING" id="216942.SLITO_v1c07070"/>
<protein>
    <submittedName>
        <fullName evidence="1">Uncharacterized protein</fullName>
    </submittedName>
</protein>
<dbReference type="PATRIC" id="fig|216942.3.peg.717"/>
<dbReference type="Proteomes" id="UP000067476">
    <property type="component" value="Chromosome"/>
</dbReference>
<dbReference type="EMBL" id="CP012357">
    <property type="protein sequence ID" value="AKX34332.1"/>
    <property type="molecule type" value="Genomic_DNA"/>
</dbReference>
<evidence type="ECO:0000313" key="1">
    <source>
        <dbReference type="EMBL" id="AKX34332.1"/>
    </source>
</evidence>
<dbReference type="KEGG" id="sll:SLITO_v1c07070"/>
<sequence>MKKSIKVLGATLSVLGTSALIYPLTKLGSQENNSVFAINESELNNNNIFNNYDRSEINLSLVGEFVEGKGIYGLFNPAIVKGAITIDPGKQNSQEEVFKATKVYTENLLGIVKTLFGYDIKIDTLVEMIKFEYYSDENGQTLQNNDKEDIKSFKISIIPGKEDTIDGLHVYGNTLIKTKLKTSLSDAIKVRKINEKILKEALLKQRVAVLNNLVSLDRSIEIKDFDKDNKTAQVIVGNGFNNAYYDDQKIVVTFK</sequence>
<gene>
    <name evidence="1" type="ORF">SLITO_v1c07070</name>
</gene>
<reference evidence="1 2" key="1">
    <citation type="journal article" date="2015" name="Genome Announc.">
        <title>Complete Genome Sequence of Spiroplasma litorale TN-1T (DSM 21781), a Bacterium Isolated from a Green-Eyed Horsefly (Tabanus nigrovittatus).</title>
        <authorList>
            <person name="Lo W.S."/>
            <person name="Lai Y.C."/>
            <person name="Lien Y.W."/>
            <person name="Wang T.H."/>
            <person name="Kuo C.H."/>
        </authorList>
    </citation>
    <scope>NUCLEOTIDE SEQUENCE [LARGE SCALE GENOMIC DNA]</scope>
    <source>
        <strain evidence="1 2">TN-1</strain>
    </source>
</reference>
<dbReference type="AlphaFoldDB" id="A0A0K1W2M5"/>
<keyword evidence="2" id="KW-1185">Reference proteome</keyword>
<organism evidence="1 2">
    <name type="scientific">Spiroplasma litorale</name>
    <dbReference type="NCBI Taxonomy" id="216942"/>
    <lineage>
        <taxon>Bacteria</taxon>
        <taxon>Bacillati</taxon>
        <taxon>Mycoplasmatota</taxon>
        <taxon>Mollicutes</taxon>
        <taxon>Entomoplasmatales</taxon>
        <taxon>Spiroplasmataceae</taxon>
        <taxon>Spiroplasma</taxon>
    </lineage>
</organism>
<evidence type="ECO:0000313" key="2">
    <source>
        <dbReference type="Proteomes" id="UP000067476"/>
    </source>
</evidence>
<dbReference type="OrthoDB" id="9855240at2"/>
<accession>A0A0K1W2M5</accession>